<keyword evidence="3" id="KW-1185">Reference proteome</keyword>
<evidence type="ECO:0000313" key="3">
    <source>
        <dbReference type="Proteomes" id="UP000567293"/>
    </source>
</evidence>
<name>A0A7V8NN61_9BACT</name>
<dbReference type="EMBL" id="JACDQQ010000525">
    <property type="protein sequence ID" value="MBA0084410.1"/>
    <property type="molecule type" value="Genomic_DNA"/>
</dbReference>
<evidence type="ECO:0000256" key="1">
    <source>
        <dbReference type="SAM" id="Phobius"/>
    </source>
</evidence>
<dbReference type="InterPro" id="IPR009325">
    <property type="entry name" value="DUF983"/>
</dbReference>
<dbReference type="Proteomes" id="UP000567293">
    <property type="component" value="Unassembled WGS sequence"/>
</dbReference>
<keyword evidence="1" id="KW-0472">Membrane</keyword>
<comment type="caution">
    <text evidence="2">The sequence shown here is derived from an EMBL/GenBank/DDBJ whole genome shotgun (WGS) entry which is preliminary data.</text>
</comment>
<sequence length="87" mass="10082">MNDRCPACGLHFNREPGYFLGAMYISYALALALVFAFGAMLWILTSWRLDKVAIWTVLFFVPFAPMLTFLSRVLWIYLDQTIDPEIK</sequence>
<feature type="transmembrane region" description="Helical" evidence="1">
    <location>
        <begin position="24"/>
        <end position="45"/>
    </location>
</feature>
<reference evidence="2" key="1">
    <citation type="submission" date="2020-06" db="EMBL/GenBank/DDBJ databases">
        <title>Legume-microbial interactions unlock mineral nutrients during tropical forest succession.</title>
        <authorList>
            <person name="Epihov D.Z."/>
        </authorList>
    </citation>
    <scope>NUCLEOTIDE SEQUENCE [LARGE SCALE GENOMIC DNA]</scope>
    <source>
        <strain evidence="2">Pan2503</strain>
    </source>
</reference>
<accession>A0A7V8NN61</accession>
<evidence type="ECO:0000313" key="2">
    <source>
        <dbReference type="EMBL" id="MBA0084410.1"/>
    </source>
</evidence>
<protein>
    <submittedName>
        <fullName evidence="2">DUF983 domain-containing protein</fullName>
    </submittedName>
</protein>
<keyword evidence="1" id="KW-1133">Transmembrane helix</keyword>
<proteinExistence type="predicted"/>
<feature type="transmembrane region" description="Helical" evidence="1">
    <location>
        <begin position="52"/>
        <end position="78"/>
    </location>
</feature>
<dbReference type="Pfam" id="PF06170">
    <property type="entry name" value="DUF983"/>
    <property type="match status" value="1"/>
</dbReference>
<organism evidence="2 3">
    <name type="scientific">Candidatus Acidiferrum panamense</name>
    <dbReference type="NCBI Taxonomy" id="2741543"/>
    <lineage>
        <taxon>Bacteria</taxon>
        <taxon>Pseudomonadati</taxon>
        <taxon>Acidobacteriota</taxon>
        <taxon>Terriglobia</taxon>
        <taxon>Candidatus Acidiferrales</taxon>
        <taxon>Candidatus Acidiferrum</taxon>
    </lineage>
</organism>
<gene>
    <name evidence="2" type="ORF">HRJ53_05395</name>
</gene>
<keyword evidence="1" id="KW-0812">Transmembrane</keyword>
<dbReference type="AlphaFoldDB" id="A0A7V8NN61"/>